<evidence type="ECO:0000256" key="3">
    <source>
        <dbReference type="ARBA" id="ARBA00022692"/>
    </source>
</evidence>
<keyword evidence="2" id="KW-1003">Cell membrane</keyword>
<accession>A0A3A3GSP3</accession>
<feature type="transmembrane region" description="Helical" evidence="6">
    <location>
        <begin position="256"/>
        <end position="277"/>
    </location>
</feature>
<comment type="caution">
    <text evidence="7">The sequence shown here is derived from an EMBL/GenBank/DDBJ whole genome shotgun (WGS) entry which is preliminary data.</text>
</comment>
<evidence type="ECO:0000313" key="8">
    <source>
        <dbReference type="Proteomes" id="UP000266177"/>
    </source>
</evidence>
<reference evidence="7 8" key="1">
    <citation type="submission" date="2018-09" db="EMBL/GenBank/DDBJ databases">
        <title>Paenibacillus SK2017-BO5.</title>
        <authorList>
            <person name="Piskunova J.V."/>
            <person name="Dubiley S.A."/>
            <person name="Severinov K.V."/>
        </authorList>
    </citation>
    <scope>NUCLEOTIDE SEQUENCE [LARGE SCALE GENOMIC DNA]</scope>
    <source>
        <strain evidence="7 8">BO5</strain>
    </source>
</reference>
<evidence type="ECO:0000256" key="6">
    <source>
        <dbReference type="SAM" id="Phobius"/>
    </source>
</evidence>
<gene>
    <name evidence="7" type="primary">ctaG</name>
    <name evidence="7" type="ORF">DQX05_01760</name>
</gene>
<dbReference type="EMBL" id="QYZD01000001">
    <property type="protein sequence ID" value="RJG26779.1"/>
    <property type="molecule type" value="Genomic_DNA"/>
</dbReference>
<feature type="transmembrane region" description="Helical" evidence="6">
    <location>
        <begin position="77"/>
        <end position="103"/>
    </location>
</feature>
<dbReference type="NCBIfam" id="TIGR02737">
    <property type="entry name" value="caa3_CtaG"/>
    <property type="match status" value="1"/>
</dbReference>
<evidence type="ECO:0000256" key="1">
    <source>
        <dbReference type="ARBA" id="ARBA00004651"/>
    </source>
</evidence>
<evidence type="ECO:0000256" key="5">
    <source>
        <dbReference type="ARBA" id="ARBA00023136"/>
    </source>
</evidence>
<evidence type="ECO:0000313" key="7">
    <source>
        <dbReference type="EMBL" id="RJG26779.1"/>
    </source>
</evidence>
<keyword evidence="3 6" id="KW-0812">Transmembrane</keyword>
<name>A0A3A3GSP3_PANTH</name>
<keyword evidence="4 6" id="KW-1133">Transmembrane helix</keyword>
<feature type="transmembrane region" description="Helical" evidence="6">
    <location>
        <begin position="13"/>
        <end position="32"/>
    </location>
</feature>
<dbReference type="InterPro" id="IPR014108">
    <property type="entry name" value="Caa3-assmbl_CtaG"/>
</dbReference>
<dbReference type="InterPro" id="IPR019108">
    <property type="entry name" value="Caa3_assmbl_CtaG-rel"/>
</dbReference>
<feature type="transmembrane region" description="Helical" evidence="6">
    <location>
        <begin position="153"/>
        <end position="174"/>
    </location>
</feature>
<keyword evidence="5 6" id="KW-0472">Membrane</keyword>
<dbReference type="Proteomes" id="UP000266177">
    <property type="component" value="Unassembled WGS sequence"/>
</dbReference>
<evidence type="ECO:0000256" key="4">
    <source>
        <dbReference type="ARBA" id="ARBA00022989"/>
    </source>
</evidence>
<protein>
    <submittedName>
        <fullName evidence="7">Cytochrome c oxidase assembly factor CtaG</fullName>
    </submittedName>
</protein>
<dbReference type="AlphaFoldDB" id="A0A3A3GSP3"/>
<evidence type="ECO:0000256" key="2">
    <source>
        <dbReference type="ARBA" id="ARBA00022475"/>
    </source>
</evidence>
<proteinExistence type="predicted"/>
<dbReference type="RefSeq" id="WP_119790336.1">
    <property type="nucleotide sequence ID" value="NZ_QYZD01000001.1"/>
</dbReference>
<feature type="transmembrane region" description="Helical" evidence="6">
    <location>
        <begin position="186"/>
        <end position="206"/>
    </location>
</feature>
<dbReference type="Pfam" id="PF09678">
    <property type="entry name" value="Caa3_CtaG"/>
    <property type="match status" value="1"/>
</dbReference>
<dbReference type="OrthoDB" id="128422at2"/>
<comment type="subcellular location">
    <subcellularLocation>
        <location evidence="1">Cell membrane</location>
        <topology evidence="1">Multi-pass membrane protein</topology>
    </subcellularLocation>
</comment>
<dbReference type="GO" id="GO:0005886">
    <property type="term" value="C:plasma membrane"/>
    <property type="evidence" value="ECO:0007669"/>
    <property type="project" value="UniProtKB-SubCell"/>
</dbReference>
<sequence>MLELTKYFSLYDVWSPLFLVSSVLVIILYLGITGPYRRVFAQVDPVPVPKKLMFISGVLLLYLAQGGPLNIMSHMMLTFHMLMMAITYIIVPPLILLGIPAWLWKYLLDRKPLRRLKGFMHPILMAVLFNALFSFYHVPAIHDYVMTHYAVHVVYYIVLFFASMIMWWPIVVPVPEWVILSDVKKMGYIFLNGMLITPACALIIFASEPLYATYVDKETWILAMGYCLTGDPSKLLAAFDGPEFFNWFSPEEDQQLGGVVMKLVQEIMFGCILYYVFIHWYRRESKEDDDIVDTLPDGQLHS</sequence>
<feature type="transmembrane region" description="Helical" evidence="6">
    <location>
        <begin position="52"/>
        <end position="71"/>
    </location>
</feature>
<feature type="transmembrane region" description="Helical" evidence="6">
    <location>
        <begin position="123"/>
        <end position="141"/>
    </location>
</feature>
<organism evidence="7 8">
    <name type="scientific">Paenibacillus thiaminolyticus</name>
    <name type="common">Bacillus thiaminolyticus</name>
    <dbReference type="NCBI Taxonomy" id="49283"/>
    <lineage>
        <taxon>Bacteria</taxon>
        <taxon>Bacillati</taxon>
        <taxon>Bacillota</taxon>
        <taxon>Bacilli</taxon>
        <taxon>Bacillales</taxon>
        <taxon>Paenibacillaceae</taxon>
        <taxon>Paenibacillus</taxon>
    </lineage>
</organism>